<keyword evidence="8" id="KW-1185">Reference proteome</keyword>
<dbReference type="Gene3D" id="2.170.150.80">
    <property type="entry name" value="NAC domain"/>
    <property type="match status" value="1"/>
</dbReference>
<dbReference type="Proteomes" id="UP000604825">
    <property type="component" value="Unassembled WGS sequence"/>
</dbReference>
<dbReference type="GO" id="GO:0003677">
    <property type="term" value="F:DNA binding"/>
    <property type="evidence" value="ECO:0007669"/>
    <property type="project" value="UniProtKB-KW"/>
</dbReference>
<dbReference type="PROSITE" id="PS51005">
    <property type="entry name" value="NAC"/>
    <property type="match status" value="1"/>
</dbReference>
<evidence type="ECO:0000313" key="7">
    <source>
        <dbReference type="EMBL" id="CAD6256945.1"/>
    </source>
</evidence>
<name>A0A811QL73_9POAL</name>
<dbReference type="PANTHER" id="PTHR31719:SF177">
    <property type="entry name" value="OS11G0512600 PROTEIN"/>
    <property type="match status" value="1"/>
</dbReference>
<dbReference type="Pfam" id="PF02365">
    <property type="entry name" value="NAM"/>
    <property type="match status" value="1"/>
</dbReference>
<feature type="region of interest" description="Disordered" evidence="5">
    <location>
        <begin position="212"/>
        <end position="242"/>
    </location>
</feature>
<evidence type="ECO:0000256" key="2">
    <source>
        <dbReference type="ARBA" id="ARBA00023125"/>
    </source>
</evidence>
<dbReference type="GO" id="GO:0006355">
    <property type="term" value="P:regulation of DNA-templated transcription"/>
    <property type="evidence" value="ECO:0007669"/>
    <property type="project" value="InterPro"/>
</dbReference>
<keyword evidence="3" id="KW-0804">Transcription</keyword>
<accession>A0A811QL73</accession>
<dbReference type="EMBL" id="CAJGYO010000010">
    <property type="protein sequence ID" value="CAD6256945.1"/>
    <property type="molecule type" value="Genomic_DNA"/>
</dbReference>
<dbReference type="InterPro" id="IPR036093">
    <property type="entry name" value="NAC_dom_sf"/>
</dbReference>
<evidence type="ECO:0000256" key="5">
    <source>
        <dbReference type="SAM" id="MobiDB-lite"/>
    </source>
</evidence>
<gene>
    <name evidence="7" type="ORF">NCGR_LOCUS40440</name>
</gene>
<dbReference type="InterPro" id="IPR003441">
    <property type="entry name" value="NAC-dom"/>
</dbReference>
<organism evidence="7 8">
    <name type="scientific">Miscanthus lutarioriparius</name>
    <dbReference type="NCBI Taxonomy" id="422564"/>
    <lineage>
        <taxon>Eukaryota</taxon>
        <taxon>Viridiplantae</taxon>
        <taxon>Streptophyta</taxon>
        <taxon>Embryophyta</taxon>
        <taxon>Tracheophyta</taxon>
        <taxon>Spermatophyta</taxon>
        <taxon>Magnoliopsida</taxon>
        <taxon>Liliopsida</taxon>
        <taxon>Poales</taxon>
        <taxon>Poaceae</taxon>
        <taxon>PACMAD clade</taxon>
        <taxon>Panicoideae</taxon>
        <taxon>Andropogonodae</taxon>
        <taxon>Andropogoneae</taxon>
        <taxon>Saccharinae</taxon>
        <taxon>Miscanthus</taxon>
    </lineage>
</organism>
<evidence type="ECO:0000256" key="4">
    <source>
        <dbReference type="ARBA" id="ARBA00023242"/>
    </source>
</evidence>
<protein>
    <recommendedName>
        <fullName evidence="6">NAC domain-containing protein</fullName>
    </recommendedName>
</protein>
<dbReference type="GO" id="GO:0048731">
    <property type="term" value="P:system development"/>
    <property type="evidence" value="ECO:0007669"/>
    <property type="project" value="TreeGrafter"/>
</dbReference>
<dbReference type="SUPFAM" id="SSF101941">
    <property type="entry name" value="NAC domain"/>
    <property type="match status" value="1"/>
</dbReference>
<reference evidence="7" key="1">
    <citation type="submission" date="2020-10" db="EMBL/GenBank/DDBJ databases">
        <authorList>
            <person name="Han B."/>
            <person name="Lu T."/>
            <person name="Zhao Q."/>
            <person name="Huang X."/>
            <person name="Zhao Y."/>
        </authorList>
    </citation>
    <scope>NUCLEOTIDE SEQUENCE</scope>
</reference>
<sequence>MDFSKPTASEASVKLLPGFKFKPTDEEIMMRYLRPRAVNEPVPSTFIVDVDILRSNPWDLRDLWRNTSFVKEYKDGHMETGAIVQQVTDTGGHRQLAGENTEWVMQEYSLVQAGLTPYPVIGPNGTNNIGEHSRDAVASTKKKDNLSEAVRNATTSVPKVVPVMINPDDSWVVCRIYKKKKHAPRVIAQRYNIAHGGQVCFFNFLGQGNSEGTSSSGSLTNLPIEKAKDNNEDRGGTNDKVN</sequence>
<feature type="compositionally biased region" description="Basic and acidic residues" evidence="5">
    <location>
        <begin position="225"/>
        <end position="242"/>
    </location>
</feature>
<keyword evidence="1" id="KW-0805">Transcription regulation</keyword>
<comment type="caution">
    <text evidence="7">The sequence shown here is derived from an EMBL/GenBank/DDBJ whole genome shotgun (WGS) entry which is preliminary data.</text>
</comment>
<keyword evidence="4" id="KW-0539">Nucleus</keyword>
<dbReference type="PANTHER" id="PTHR31719">
    <property type="entry name" value="NAC TRANSCRIPTION FACTOR 56"/>
    <property type="match status" value="1"/>
</dbReference>
<evidence type="ECO:0000313" key="8">
    <source>
        <dbReference type="Proteomes" id="UP000604825"/>
    </source>
</evidence>
<evidence type="ECO:0000259" key="6">
    <source>
        <dbReference type="PROSITE" id="PS51005"/>
    </source>
</evidence>
<dbReference type="OrthoDB" id="597906at2759"/>
<evidence type="ECO:0000256" key="3">
    <source>
        <dbReference type="ARBA" id="ARBA00023163"/>
    </source>
</evidence>
<dbReference type="AlphaFoldDB" id="A0A811QL73"/>
<proteinExistence type="predicted"/>
<keyword evidence="2" id="KW-0238">DNA-binding</keyword>
<evidence type="ECO:0000256" key="1">
    <source>
        <dbReference type="ARBA" id="ARBA00023015"/>
    </source>
</evidence>
<feature type="compositionally biased region" description="Polar residues" evidence="5">
    <location>
        <begin position="212"/>
        <end position="221"/>
    </location>
</feature>
<feature type="domain" description="NAC" evidence="6">
    <location>
        <begin position="15"/>
        <end position="179"/>
    </location>
</feature>